<accession>A0A543C241</accession>
<dbReference type="OrthoDB" id="2716688at2"/>
<evidence type="ECO:0000256" key="1">
    <source>
        <dbReference type="SAM" id="Phobius"/>
    </source>
</evidence>
<keyword evidence="1" id="KW-1133">Transmembrane helix</keyword>
<feature type="transmembrane region" description="Helical" evidence="1">
    <location>
        <begin position="137"/>
        <end position="162"/>
    </location>
</feature>
<sequence>MLQEWRRRRAAERVKPGDGRPLKRFRWWQMFSGRALLHLELTGDDGRQVRYSVDVRYWGDKEDGVVRAQLYRAGRLHALSKVPAFFPVEGGTIEVATTDFGVRRCHHVGVDGAERQLTPDPRSGEGRRARFERNHPAMSRLVGFVSVVVLIVGVGLNLLQLIEPISRIPPIAENIGVFESPVHLPIWLNIALGLGAALASTERALRLRYHWLLDAGGN</sequence>
<proteinExistence type="predicted"/>
<keyword evidence="3" id="KW-1185">Reference proteome</keyword>
<dbReference type="EMBL" id="VFPA01000010">
    <property type="protein sequence ID" value="TQL91138.1"/>
    <property type="molecule type" value="Genomic_DNA"/>
</dbReference>
<comment type="caution">
    <text evidence="2">The sequence shown here is derived from an EMBL/GenBank/DDBJ whole genome shotgun (WGS) entry which is preliminary data.</text>
</comment>
<gene>
    <name evidence="2" type="ORF">FB558_8687</name>
</gene>
<keyword evidence="1" id="KW-0472">Membrane</keyword>
<organism evidence="2 3">
    <name type="scientific">Pseudonocardia kunmingensis</name>
    <dbReference type="NCBI Taxonomy" id="630975"/>
    <lineage>
        <taxon>Bacteria</taxon>
        <taxon>Bacillati</taxon>
        <taxon>Actinomycetota</taxon>
        <taxon>Actinomycetes</taxon>
        <taxon>Pseudonocardiales</taxon>
        <taxon>Pseudonocardiaceae</taxon>
        <taxon>Pseudonocardia</taxon>
    </lineage>
</organism>
<dbReference type="RefSeq" id="WP_142065535.1">
    <property type="nucleotide sequence ID" value="NZ_VFPA01000010.1"/>
</dbReference>
<feature type="transmembrane region" description="Helical" evidence="1">
    <location>
        <begin position="182"/>
        <end position="199"/>
    </location>
</feature>
<evidence type="ECO:0000313" key="2">
    <source>
        <dbReference type="EMBL" id="TQL91138.1"/>
    </source>
</evidence>
<protein>
    <submittedName>
        <fullName evidence="2">Uncharacterized protein</fullName>
    </submittedName>
</protein>
<dbReference type="Proteomes" id="UP000315677">
    <property type="component" value="Unassembled WGS sequence"/>
</dbReference>
<name>A0A543C241_9PSEU</name>
<reference evidence="2 3" key="1">
    <citation type="submission" date="2019-06" db="EMBL/GenBank/DDBJ databases">
        <title>Sequencing the genomes of 1000 actinobacteria strains.</title>
        <authorList>
            <person name="Klenk H.-P."/>
        </authorList>
    </citation>
    <scope>NUCLEOTIDE SEQUENCE [LARGE SCALE GENOMIC DNA]</scope>
    <source>
        <strain evidence="2 3">DSM 45301</strain>
    </source>
</reference>
<dbReference type="AlphaFoldDB" id="A0A543C241"/>
<keyword evidence="1" id="KW-0812">Transmembrane</keyword>
<evidence type="ECO:0000313" key="3">
    <source>
        <dbReference type="Proteomes" id="UP000315677"/>
    </source>
</evidence>